<dbReference type="EMBL" id="JH816704">
    <property type="protein sequence ID" value="EKC31783.1"/>
    <property type="molecule type" value="Genomic_DNA"/>
</dbReference>
<dbReference type="AlphaFoldDB" id="K1QCS3"/>
<evidence type="ECO:0000313" key="1">
    <source>
        <dbReference type="EMBL" id="EKC31783.1"/>
    </source>
</evidence>
<dbReference type="InParanoid" id="K1QCS3"/>
<dbReference type="HOGENOM" id="CLU_2160827_0_0_1"/>
<reference evidence="1" key="1">
    <citation type="journal article" date="2012" name="Nature">
        <title>The oyster genome reveals stress adaptation and complexity of shell formation.</title>
        <authorList>
            <person name="Zhang G."/>
            <person name="Fang X."/>
            <person name="Guo X."/>
            <person name="Li L."/>
            <person name="Luo R."/>
            <person name="Xu F."/>
            <person name="Yang P."/>
            <person name="Zhang L."/>
            <person name="Wang X."/>
            <person name="Qi H."/>
            <person name="Xiong Z."/>
            <person name="Que H."/>
            <person name="Xie Y."/>
            <person name="Holland P.W."/>
            <person name="Paps J."/>
            <person name="Zhu Y."/>
            <person name="Wu F."/>
            <person name="Chen Y."/>
            <person name="Wang J."/>
            <person name="Peng C."/>
            <person name="Meng J."/>
            <person name="Yang L."/>
            <person name="Liu J."/>
            <person name="Wen B."/>
            <person name="Zhang N."/>
            <person name="Huang Z."/>
            <person name="Zhu Q."/>
            <person name="Feng Y."/>
            <person name="Mount A."/>
            <person name="Hedgecock D."/>
            <person name="Xu Z."/>
            <person name="Liu Y."/>
            <person name="Domazet-Loso T."/>
            <person name="Du Y."/>
            <person name="Sun X."/>
            <person name="Zhang S."/>
            <person name="Liu B."/>
            <person name="Cheng P."/>
            <person name="Jiang X."/>
            <person name="Li J."/>
            <person name="Fan D."/>
            <person name="Wang W."/>
            <person name="Fu W."/>
            <person name="Wang T."/>
            <person name="Wang B."/>
            <person name="Zhang J."/>
            <person name="Peng Z."/>
            <person name="Li Y."/>
            <person name="Li N."/>
            <person name="Wang J."/>
            <person name="Chen M."/>
            <person name="He Y."/>
            <person name="Tan F."/>
            <person name="Song X."/>
            <person name="Zheng Q."/>
            <person name="Huang R."/>
            <person name="Yang H."/>
            <person name="Du X."/>
            <person name="Chen L."/>
            <person name="Yang M."/>
            <person name="Gaffney P.M."/>
            <person name="Wang S."/>
            <person name="Luo L."/>
            <person name="She Z."/>
            <person name="Ming Y."/>
            <person name="Huang W."/>
            <person name="Zhang S."/>
            <person name="Huang B."/>
            <person name="Zhang Y."/>
            <person name="Qu T."/>
            <person name="Ni P."/>
            <person name="Miao G."/>
            <person name="Wang J."/>
            <person name="Wang Q."/>
            <person name="Steinberg C.E."/>
            <person name="Wang H."/>
            <person name="Li N."/>
            <person name="Qian L."/>
            <person name="Zhang G."/>
            <person name="Li Y."/>
            <person name="Yang H."/>
            <person name="Liu X."/>
            <person name="Wang J."/>
            <person name="Yin Y."/>
            <person name="Wang J."/>
        </authorList>
    </citation>
    <scope>NUCLEOTIDE SEQUENCE [LARGE SCALE GENOMIC DNA]</scope>
    <source>
        <strain evidence="1">05x7-T-G4-1.051#20</strain>
    </source>
</reference>
<accession>K1QCS3</accession>
<gene>
    <name evidence="1" type="ORF">CGI_10016727</name>
</gene>
<organism evidence="1">
    <name type="scientific">Magallana gigas</name>
    <name type="common">Pacific oyster</name>
    <name type="synonym">Crassostrea gigas</name>
    <dbReference type="NCBI Taxonomy" id="29159"/>
    <lineage>
        <taxon>Eukaryota</taxon>
        <taxon>Metazoa</taxon>
        <taxon>Spiralia</taxon>
        <taxon>Lophotrochozoa</taxon>
        <taxon>Mollusca</taxon>
        <taxon>Bivalvia</taxon>
        <taxon>Autobranchia</taxon>
        <taxon>Pteriomorphia</taxon>
        <taxon>Ostreida</taxon>
        <taxon>Ostreoidea</taxon>
        <taxon>Ostreidae</taxon>
        <taxon>Magallana</taxon>
    </lineage>
</organism>
<sequence length="111" mass="12867">MEGTEERSILAIGKVGLTATNKTNWTEKKRISVRTFLNTKQAYTYISSDEEGVDGFLSHSYSWESDTWKHVKKPRYQVSRDMSTKIFYGDREFVWICIGRVQYEPGEGMLA</sequence>
<proteinExistence type="predicted"/>
<protein>
    <submittedName>
        <fullName evidence="1">Uncharacterized protein</fullName>
    </submittedName>
</protein>
<name>K1QCS3_MAGGI</name>